<organism evidence="2 3">
    <name type="scientific">Polaribacter atrinae</name>
    <dbReference type="NCBI Taxonomy" id="1333662"/>
    <lineage>
        <taxon>Bacteria</taxon>
        <taxon>Pseudomonadati</taxon>
        <taxon>Bacteroidota</taxon>
        <taxon>Flavobacteriia</taxon>
        <taxon>Flavobacteriales</taxon>
        <taxon>Flavobacteriaceae</taxon>
    </lineage>
</organism>
<dbReference type="RefSeq" id="WP_068447317.1">
    <property type="nucleotide sequence ID" value="NZ_CANKUV010000001.1"/>
</dbReference>
<evidence type="ECO:0000313" key="2">
    <source>
        <dbReference type="EMBL" id="OAD46594.1"/>
    </source>
</evidence>
<dbReference type="Gene3D" id="2.40.50.140">
    <property type="entry name" value="Nucleic acid-binding proteins"/>
    <property type="match status" value="1"/>
</dbReference>
<accession>A0A176TFI2</accession>
<reference evidence="2 3" key="1">
    <citation type="submission" date="2016-02" db="EMBL/GenBank/DDBJ databases">
        <title>Draft genome sequence of Polaribacter atrinae KACC17473.</title>
        <authorList>
            <person name="Shin S.-K."/>
            <person name="Yi H."/>
        </authorList>
    </citation>
    <scope>NUCLEOTIDE SEQUENCE [LARGE SCALE GENOMIC DNA]</scope>
    <source>
        <strain evidence="2 3">KACC 17473</strain>
    </source>
</reference>
<evidence type="ECO:0000256" key="1">
    <source>
        <dbReference type="SAM" id="Phobius"/>
    </source>
</evidence>
<feature type="transmembrane region" description="Helical" evidence="1">
    <location>
        <begin position="15"/>
        <end position="37"/>
    </location>
</feature>
<keyword evidence="1" id="KW-0812">Transmembrane</keyword>
<dbReference type="AlphaFoldDB" id="A0A176TFI2"/>
<evidence type="ECO:0008006" key="4">
    <source>
        <dbReference type="Google" id="ProtNLM"/>
    </source>
</evidence>
<sequence>MMEWFQELTTFEKTYWVITGISTFMFLLVLITTIIGAETDDIGDVDAEIDADTGAGFQFFTLKNLVAFFTIFGWSGIASMDAGNATGTTIIISIFSGLLMMFVMAALFYYISKLSSSGTLKMKNALNSIGEVYLTVGANRSKTGKIQIKIQGALRELEALTDYNEDLKQGKIIKVIEVTNNGILIIEPQN</sequence>
<dbReference type="OrthoDB" id="662536at2"/>
<protein>
    <recommendedName>
        <fullName evidence="4">Serine protease</fullName>
    </recommendedName>
</protein>
<dbReference type="Proteomes" id="UP000076923">
    <property type="component" value="Unassembled WGS sequence"/>
</dbReference>
<keyword evidence="3" id="KW-1185">Reference proteome</keyword>
<dbReference type="InterPro" id="IPR012340">
    <property type="entry name" value="NA-bd_OB-fold"/>
</dbReference>
<dbReference type="EMBL" id="LVWE01000002">
    <property type="protein sequence ID" value="OAD46594.1"/>
    <property type="molecule type" value="Genomic_DNA"/>
</dbReference>
<gene>
    <name evidence="2" type="ORF">LPB303_01245</name>
</gene>
<feature type="transmembrane region" description="Helical" evidence="1">
    <location>
        <begin position="89"/>
        <end position="111"/>
    </location>
</feature>
<feature type="transmembrane region" description="Helical" evidence="1">
    <location>
        <begin position="57"/>
        <end position="77"/>
    </location>
</feature>
<keyword evidence="1" id="KW-1133">Transmembrane helix</keyword>
<evidence type="ECO:0000313" key="3">
    <source>
        <dbReference type="Proteomes" id="UP000076923"/>
    </source>
</evidence>
<proteinExistence type="predicted"/>
<name>A0A176TFI2_9FLAO</name>
<comment type="caution">
    <text evidence="2">The sequence shown here is derived from an EMBL/GenBank/DDBJ whole genome shotgun (WGS) entry which is preliminary data.</text>
</comment>
<keyword evidence="1" id="KW-0472">Membrane</keyword>